<accession>A0A9K3N6B7</accession>
<dbReference type="AlphaFoldDB" id="A0A9K3N6B7"/>
<sequence length="130" mass="15401">MFVRTINWQAGYRNCNTYCSCWKPSYHHQDIIKQCSALGCFPRFKYLNRKTWFQIILGIARGLQYLHEDHTSRLFIEIVKPSTFSSPRIKLILAPRLLEHKVIQPYYVIRGNCLKMPTYSFRVGVLKIIC</sequence>
<proteinExistence type="predicted"/>
<reference evidence="1" key="1">
    <citation type="journal article" date="2017" name="Nature">
        <title>The sunflower genome provides insights into oil metabolism, flowering and Asterid evolution.</title>
        <authorList>
            <person name="Badouin H."/>
            <person name="Gouzy J."/>
            <person name="Grassa C.J."/>
            <person name="Murat F."/>
            <person name="Staton S.E."/>
            <person name="Cottret L."/>
            <person name="Lelandais-Briere C."/>
            <person name="Owens G.L."/>
            <person name="Carrere S."/>
            <person name="Mayjonade B."/>
            <person name="Legrand L."/>
            <person name="Gill N."/>
            <person name="Kane N.C."/>
            <person name="Bowers J.E."/>
            <person name="Hubner S."/>
            <person name="Bellec A."/>
            <person name="Berard A."/>
            <person name="Berges H."/>
            <person name="Blanchet N."/>
            <person name="Boniface M.C."/>
            <person name="Brunel D."/>
            <person name="Catrice O."/>
            <person name="Chaidir N."/>
            <person name="Claudel C."/>
            <person name="Donnadieu C."/>
            <person name="Faraut T."/>
            <person name="Fievet G."/>
            <person name="Helmstetter N."/>
            <person name="King M."/>
            <person name="Knapp S.J."/>
            <person name="Lai Z."/>
            <person name="Le Paslier M.C."/>
            <person name="Lippi Y."/>
            <person name="Lorenzon L."/>
            <person name="Mandel J.R."/>
            <person name="Marage G."/>
            <person name="Marchand G."/>
            <person name="Marquand E."/>
            <person name="Bret-Mestries E."/>
            <person name="Morien E."/>
            <person name="Nambeesan S."/>
            <person name="Nguyen T."/>
            <person name="Pegot-Espagnet P."/>
            <person name="Pouilly N."/>
            <person name="Raftis F."/>
            <person name="Sallet E."/>
            <person name="Schiex T."/>
            <person name="Thomas J."/>
            <person name="Vandecasteele C."/>
            <person name="Vares D."/>
            <person name="Vear F."/>
            <person name="Vautrin S."/>
            <person name="Crespi M."/>
            <person name="Mangin B."/>
            <person name="Burke J.M."/>
            <person name="Salse J."/>
            <person name="Munos S."/>
            <person name="Vincourt P."/>
            <person name="Rieseberg L.H."/>
            <person name="Langlade N.B."/>
        </authorList>
    </citation>
    <scope>NUCLEOTIDE SEQUENCE</scope>
    <source>
        <tissue evidence="1">Leaves</tissue>
    </source>
</reference>
<dbReference type="Gramene" id="mRNA:HanXRQr2_Chr09g0365631">
    <property type="protein sequence ID" value="mRNA:HanXRQr2_Chr09g0365631"/>
    <property type="gene ID" value="HanXRQr2_Chr09g0365631"/>
</dbReference>
<dbReference type="Proteomes" id="UP000215914">
    <property type="component" value="Unassembled WGS sequence"/>
</dbReference>
<organism evidence="1 2">
    <name type="scientific">Helianthus annuus</name>
    <name type="common">Common sunflower</name>
    <dbReference type="NCBI Taxonomy" id="4232"/>
    <lineage>
        <taxon>Eukaryota</taxon>
        <taxon>Viridiplantae</taxon>
        <taxon>Streptophyta</taxon>
        <taxon>Embryophyta</taxon>
        <taxon>Tracheophyta</taxon>
        <taxon>Spermatophyta</taxon>
        <taxon>Magnoliopsida</taxon>
        <taxon>eudicotyledons</taxon>
        <taxon>Gunneridae</taxon>
        <taxon>Pentapetalae</taxon>
        <taxon>asterids</taxon>
        <taxon>campanulids</taxon>
        <taxon>Asterales</taxon>
        <taxon>Asteraceae</taxon>
        <taxon>Asteroideae</taxon>
        <taxon>Heliantheae alliance</taxon>
        <taxon>Heliantheae</taxon>
        <taxon>Helianthus</taxon>
    </lineage>
</organism>
<evidence type="ECO:0000313" key="2">
    <source>
        <dbReference type="Proteomes" id="UP000215914"/>
    </source>
</evidence>
<gene>
    <name evidence="1" type="ORF">HanXRQr2_Chr09g0365631</name>
</gene>
<evidence type="ECO:0000313" key="1">
    <source>
        <dbReference type="EMBL" id="KAF5788991.1"/>
    </source>
</evidence>
<name>A0A9K3N6B7_HELAN</name>
<reference evidence="1" key="2">
    <citation type="submission" date="2020-06" db="EMBL/GenBank/DDBJ databases">
        <title>Helianthus annuus Genome sequencing and assembly Release 2.</title>
        <authorList>
            <person name="Gouzy J."/>
            <person name="Langlade N."/>
            <person name="Munos S."/>
        </authorList>
    </citation>
    <scope>NUCLEOTIDE SEQUENCE</scope>
    <source>
        <tissue evidence="1">Leaves</tissue>
    </source>
</reference>
<keyword evidence="2" id="KW-1185">Reference proteome</keyword>
<dbReference type="EMBL" id="MNCJ02000324">
    <property type="protein sequence ID" value="KAF5788991.1"/>
    <property type="molecule type" value="Genomic_DNA"/>
</dbReference>
<comment type="caution">
    <text evidence="1">The sequence shown here is derived from an EMBL/GenBank/DDBJ whole genome shotgun (WGS) entry which is preliminary data.</text>
</comment>
<evidence type="ECO:0008006" key="3">
    <source>
        <dbReference type="Google" id="ProtNLM"/>
    </source>
</evidence>
<protein>
    <recommendedName>
        <fullName evidence="3">Protein kinase domain-containing protein</fullName>
    </recommendedName>
</protein>